<accession>A0A382JIT4</accession>
<dbReference type="AlphaFoldDB" id="A0A382JIT4"/>
<feature type="non-terminal residue" evidence="1">
    <location>
        <position position="121"/>
    </location>
</feature>
<organism evidence="1">
    <name type="scientific">marine metagenome</name>
    <dbReference type="NCBI Taxonomy" id="408172"/>
    <lineage>
        <taxon>unclassified sequences</taxon>
        <taxon>metagenomes</taxon>
        <taxon>ecological metagenomes</taxon>
    </lineage>
</organism>
<proteinExistence type="predicted"/>
<evidence type="ECO:0000313" key="1">
    <source>
        <dbReference type="EMBL" id="SVC10571.1"/>
    </source>
</evidence>
<reference evidence="1" key="1">
    <citation type="submission" date="2018-05" db="EMBL/GenBank/DDBJ databases">
        <authorList>
            <person name="Lanie J.A."/>
            <person name="Ng W.-L."/>
            <person name="Kazmierczak K.M."/>
            <person name="Andrzejewski T.M."/>
            <person name="Davidsen T.M."/>
            <person name="Wayne K.J."/>
            <person name="Tettelin H."/>
            <person name="Glass J.I."/>
            <person name="Rusch D."/>
            <person name="Podicherti R."/>
            <person name="Tsui H.-C.T."/>
            <person name="Winkler M.E."/>
        </authorList>
    </citation>
    <scope>NUCLEOTIDE SEQUENCE</scope>
</reference>
<dbReference type="EMBL" id="UINC01073866">
    <property type="protein sequence ID" value="SVC10571.1"/>
    <property type="molecule type" value="Genomic_DNA"/>
</dbReference>
<name>A0A382JIT4_9ZZZZ</name>
<gene>
    <name evidence="1" type="ORF">METZ01_LOCUS263425</name>
</gene>
<protein>
    <submittedName>
        <fullName evidence="1">Uncharacterized protein</fullName>
    </submittedName>
</protein>
<sequence length="121" mass="14125">MVKQLIYSALFISMVSAQSVWYNGNLKGIEELTLELNVKGLDDEVWEKRVSSFIELRFLEHDIQMVAEQMPKMVVDVHIVDSRIERVSSFLVIFSIYNYSISESMYYRSMADTLITKKLMT</sequence>